<feature type="transmembrane region" description="Helical" evidence="7">
    <location>
        <begin position="71"/>
        <end position="90"/>
    </location>
</feature>
<evidence type="ECO:0000256" key="4">
    <source>
        <dbReference type="ARBA" id="ARBA00022692"/>
    </source>
</evidence>
<feature type="transmembrane region" description="Helical" evidence="7">
    <location>
        <begin position="121"/>
        <end position="141"/>
    </location>
</feature>
<dbReference type="RefSeq" id="WP_106091798.1">
    <property type="nucleotide sequence ID" value="NZ_PVNL01000100.1"/>
</dbReference>
<comment type="similarity">
    <text evidence="2">Belongs to the MgtC/SapB family.</text>
</comment>
<feature type="domain" description="MgtC/SapB/SrpB/YhiD N-terminal" evidence="8">
    <location>
        <begin position="13"/>
        <end position="138"/>
    </location>
</feature>
<dbReference type="EMBL" id="PVNL01000100">
    <property type="protein sequence ID" value="PRQ04965.1"/>
    <property type="molecule type" value="Genomic_DNA"/>
</dbReference>
<sequence>MQDPGVWTLLSRLGLAVVFGAALGWDREVRNKPAGLRTHMLVALGAAGFTVLGLGLFRTMAEVDGAGSVDVMRVLQGIIGGVGFLGAGAIIQARGEVMGMTTAAGIWVTAAIGIACGLGELVVAGLLTGAAMVVLTLAVGLDRLIERRIRKQEAEDG</sequence>
<evidence type="ECO:0000256" key="3">
    <source>
        <dbReference type="ARBA" id="ARBA00022475"/>
    </source>
</evidence>
<keyword evidence="3" id="KW-1003">Cell membrane</keyword>
<dbReference type="GO" id="GO:0005886">
    <property type="term" value="C:plasma membrane"/>
    <property type="evidence" value="ECO:0007669"/>
    <property type="project" value="UniProtKB-SubCell"/>
</dbReference>
<dbReference type="InterPro" id="IPR049177">
    <property type="entry name" value="MgtC_SapB_SrpB_YhiD_N"/>
</dbReference>
<dbReference type="Pfam" id="PF02308">
    <property type="entry name" value="MgtC"/>
    <property type="match status" value="1"/>
</dbReference>
<feature type="transmembrane region" description="Helical" evidence="7">
    <location>
        <begin position="6"/>
        <end position="26"/>
    </location>
</feature>
<evidence type="ECO:0000313" key="10">
    <source>
        <dbReference type="Proteomes" id="UP000238823"/>
    </source>
</evidence>
<evidence type="ECO:0000256" key="2">
    <source>
        <dbReference type="ARBA" id="ARBA00009298"/>
    </source>
</evidence>
<accession>A0A2S9YIN6</accession>
<keyword evidence="6 7" id="KW-0472">Membrane</keyword>
<dbReference type="AlphaFoldDB" id="A0A2S9YIN6"/>
<feature type="transmembrane region" description="Helical" evidence="7">
    <location>
        <begin position="97"/>
        <end position="115"/>
    </location>
</feature>
<protein>
    <submittedName>
        <fullName evidence="9">Putative Mg(2+) transport ATPase</fullName>
    </submittedName>
</protein>
<evidence type="ECO:0000256" key="1">
    <source>
        <dbReference type="ARBA" id="ARBA00004651"/>
    </source>
</evidence>
<dbReference type="InterPro" id="IPR003416">
    <property type="entry name" value="MgtC/SapB/SrpB/YhiD_fam"/>
</dbReference>
<organism evidence="9 10">
    <name type="scientific">Enhygromyxa salina</name>
    <dbReference type="NCBI Taxonomy" id="215803"/>
    <lineage>
        <taxon>Bacteria</taxon>
        <taxon>Pseudomonadati</taxon>
        <taxon>Myxococcota</taxon>
        <taxon>Polyangia</taxon>
        <taxon>Nannocystales</taxon>
        <taxon>Nannocystaceae</taxon>
        <taxon>Enhygromyxa</taxon>
    </lineage>
</organism>
<dbReference type="Proteomes" id="UP000238823">
    <property type="component" value="Unassembled WGS sequence"/>
</dbReference>
<dbReference type="PRINTS" id="PR01837">
    <property type="entry name" value="MGTCSAPBPROT"/>
</dbReference>
<reference evidence="9 10" key="1">
    <citation type="submission" date="2018-03" db="EMBL/GenBank/DDBJ databases">
        <title>Draft Genome Sequences of the Obligatory Marine Myxobacteria Enhygromyxa salina SWB007.</title>
        <authorList>
            <person name="Poehlein A."/>
            <person name="Moghaddam J.A."/>
            <person name="Harms H."/>
            <person name="Alanjari M."/>
            <person name="Koenig G.M."/>
            <person name="Daniel R."/>
            <person name="Schaeberle T.F."/>
        </authorList>
    </citation>
    <scope>NUCLEOTIDE SEQUENCE [LARGE SCALE GENOMIC DNA]</scope>
    <source>
        <strain evidence="9 10">SWB007</strain>
    </source>
</reference>
<keyword evidence="5 7" id="KW-1133">Transmembrane helix</keyword>
<proteinExistence type="inferred from homology"/>
<comment type="caution">
    <text evidence="9">The sequence shown here is derived from an EMBL/GenBank/DDBJ whole genome shotgun (WGS) entry which is preliminary data.</text>
</comment>
<dbReference type="PANTHER" id="PTHR33778:SF1">
    <property type="entry name" value="MAGNESIUM TRANSPORTER YHID-RELATED"/>
    <property type="match status" value="1"/>
</dbReference>
<dbReference type="OrthoDB" id="9811198at2"/>
<evidence type="ECO:0000313" key="9">
    <source>
        <dbReference type="EMBL" id="PRQ04965.1"/>
    </source>
</evidence>
<name>A0A2S9YIN6_9BACT</name>
<feature type="transmembrane region" description="Helical" evidence="7">
    <location>
        <begin position="38"/>
        <end position="59"/>
    </location>
</feature>
<keyword evidence="4 7" id="KW-0812">Transmembrane</keyword>
<evidence type="ECO:0000256" key="5">
    <source>
        <dbReference type="ARBA" id="ARBA00022989"/>
    </source>
</evidence>
<comment type="subcellular location">
    <subcellularLocation>
        <location evidence="1">Cell membrane</location>
        <topology evidence="1">Multi-pass membrane protein</topology>
    </subcellularLocation>
</comment>
<evidence type="ECO:0000256" key="7">
    <source>
        <dbReference type="SAM" id="Phobius"/>
    </source>
</evidence>
<evidence type="ECO:0000259" key="8">
    <source>
        <dbReference type="Pfam" id="PF02308"/>
    </source>
</evidence>
<gene>
    <name evidence="9" type="ORF">ENSA7_48970</name>
</gene>
<evidence type="ECO:0000256" key="6">
    <source>
        <dbReference type="ARBA" id="ARBA00023136"/>
    </source>
</evidence>
<dbReference type="PANTHER" id="PTHR33778">
    <property type="entry name" value="PROTEIN MGTC"/>
    <property type="match status" value="1"/>
</dbReference>